<evidence type="ECO:0000256" key="11">
    <source>
        <dbReference type="SAM" id="SignalP"/>
    </source>
</evidence>
<comment type="caution">
    <text evidence="14">The sequence shown here is derived from an EMBL/GenBank/DDBJ whole genome shotgun (WGS) entry which is preliminary data.</text>
</comment>
<dbReference type="Pfam" id="PF20773">
    <property type="entry name" value="InhA-like_MAM"/>
    <property type="match status" value="1"/>
</dbReference>
<dbReference type="InterPro" id="IPR048665">
    <property type="entry name" value="InhA-like_VEG"/>
</dbReference>
<evidence type="ECO:0000259" key="13">
    <source>
        <dbReference type="Pfam" id="PF20774"/>
    </source>
</evidence>
<feature type="region of interest" description="Disordered" evidence="10">
    <location>
        <begin position="517"/>
        <end position="545"/>
    </location>
</feature>
<feature type="signal peptide" evidence="11">
    <location>
        <begin position="1"/>
        <end position="23"/>
    </location>
</feature>
<feature type="domain" description="Immune inhibitor A-like metallopeptidase VEG" evidence="13">
    <location>
        <begin position="620"/>
        <end position="778"/>
    </location>
</feature>
<reference evidence="14 15" key="1">
    <citation type="journal article" date="2016" name="Front. Microbiol.">
        <title>Comprehensive Phylogenetic Analysis of Bovine Non-aureus Staphylococci Species Based on Whole-Genome Sequencing.</title>
        <authorList>
            <person name="Naushad S."/>
            <person name="Barkema H.W."/>
            <person name="Luby C."/>
            <person name="Condas L.A."/>
            <person name="Nobrega D.B."/>
            <person name="Carson D.A."/>
            <person name="De Buck J."/>
        </authorList>
    </citation>
    <scope>NUCLEOTIDE SEQUENCE [LARGE SCALE GENOMIC DNA]</scope>
    <source>
        <strain evidence="14 15">SNUC 2204</strain>
    </source>
</reference>
<feature type="compositionally biased region" description="Polar residues" evidence="10">
    <location>
        <begin position="517"/>
        <end position="534"/>
    </location>
</feature>
<keyword evidence="9" id="KW-0482">Metalloprotease</keyword>
<evidence type="ECO:0000256" key="10">
    <source>
        <dbReference type="SAM" id="MobiDB-lite"/>
    </source>
</evidence>
<keyword evidence="7" id="KW-0378">Hydrolase</keyword>
<comment type="cofactor">
    <cofactor evidence="1">
        <name>Zn(2+)</name>
        <dbReference type="ChEBI" id="CHEBI:29105"/>
    </cofactor>
</comment>
<dbReference type="GO" id="GO:0006508">
    <property type="term" value="P:proteolysis"/>
    <property type="evidence" value="ECO:0007669"/>
    <property type="project" value="UniProtKB-KW"/>
</dbReference>
<dbReference type="AlphaFoldDB" id="A0A2T4PWX3"/>
<dbReference type="PANTHER" id="PTHR13062">
    <property type="entry name" value="COLLAGENASE"/>
    <property type="match status" value="1"/>
</dbReference>
<dbReference type="InterPro" id="IPR008757">
    <property type="entry name" value="Peptidase_M6-like_domain"/>
</dbReference>
<evidence type="ECO:0000256" key="2">
    <source>
        <dbReference type="ARBA" id="ARBA00004613"/>
    </source>
</evidence>
<evidence type="ECO:0000313" key="14">
    <source>
        <dbReference type="EMBL" id="PTI30937.1"/>
    </source>
</evidence>
<dbReference type="Proteomes" id="UP000241209">
    <property type="component" value="Unassembled WGS sequence"/>
</dbReference>
<feature type="domain" description="Peptidase M6-like" evidence="12">
    <location>
        <begin position="123"/>
        <end position="411"/>
    </location>
</feature>
<evidence type="ECO:0000256" key="4">
    <source>
        <dbReference type="ARBA" id="ARBA00022670"/>
    </source>
</evidence>
<dbReference type="STRING" id="1167632.GCA_000286335_01430"/>
<dbReference type="PANTHER" id="PTHR13062:SF12">
    <property type="entry name" value="ALPHA-2-MACROGLOBULIN DOMAIN-CONTAINING PROTEIN"/>
    <property type="match status" value="1"/>
</dbReference>
<gene>
    <name evidence="14" type="ORF">BU072_01265</name>
</gene>
<sequence length="782" mass="86997">MRLFLKKLSIASLSALIALPAFASQASANSVAPNEDRLLETLEKEGVIESANTPEQKDEKLKQYMDGKGEQYRQKYIPNKGLFDKKYNKGNNGKRLGQLNKNKKEMYKKENNGKRVDKVQEEKYSGKVRKDKVLVLAMEFPGYPNSSITKDETDMYYDEYPISHFQDMVFGENGYEGPNGKNLMSMKQYYQNQSGGSYDVDGQVHGWYKAKHPASYYGGNVPDESGSDGKPKELIQEALEQAANDSSINLSDYDQWDRDDIDGDGVYDEKDGIIDHIMIVHSGPGEEAGGGKLGTDAIWSHRWSLDFDEQGEPYTIPGTDSGLDQFDGKLAAIDYTVQPEDGAAGVFSHEYGHDLGLPDEYDTEYSGKGEPVSFWSIMSSGSWAGAIPGTEPTGFDPYMKEMLQQQHGGNWQTGSEIDASEFNGETSELIDEATTKGTNSDAIKVKLPAKSTLIQKPAQGEKAYWSGADDDSQHAMATSLDLTSAKTSELNFKTWYDIEQGFDYAYVQVSTDDGQNWENVKGSITNNDDPQGSGQNQGNGIDGKSDGYVDAKFDLSKYDGKKVKLRFLYVTDKYETNPGWFIDQIKVSSNDGKAILSDDAESDSKFELQGFEQSDGNRYDDNYYLLQWRNFTGPDKGLQHIKRGGGTMSYNKGLTVWYVDKSFSDNNVSSHPGQGFISIVDADQSALNWKKKGMADDPATTQFQIRDAAFSLDHQPQMKLKNEEGYELHDNKIKKNPLFDDSQDYSNKGQQDAGVLLPSNGLKFEVTAKSKDNTVGKVKITK</sequence>
<proteinExistence type="predicted"/>
<dbReference type="RefSeq" id="WP_107556578.1">
    <property type="nucleotide sequence ID" value="NZ_PZFK01000002.1"/>
</dbReference>
<comment type="subcellular location">
    <subcellularLocation>
        <location evidence="2">Secreted</location>
    </subcellularLocation>
</comment>
<dbReference type="GO" id="GO:0005576">
    <property type="term" value="C:extracellular region"/>
    <property type="evidence" value="ECO:0007669"/>
    <property type="project" value="UniProtKB-SubCell"/>
</dbReference>
<evidence type="ECO:0000313" key="15">
    <source>
        <dbReference type="Proteomes" id="UP000241209"/>
    </source>
</evidence>
<keyword evidence="6 11" id="KW-0732">Signal</keyword>
<dbReference type="EMBL" id="PZFK01000002">
    <property type="protein sequence ID" value="PTI30937.1"/>
    <property type="molecule type" value="Genomic_DNA"/>
</dbReference>
<evidence type="ECO:0000256" key="3">
    <source>
        <dbReference type="ARBA" id="ARBA00022525"/>
    </source>
</evidence>
<protein>
    <submittedName>
        <fullName evidence="14">Protease</fullName>
    </submittedName>
</protein>
<accession>A0A2T4PWX3</accession>
<evidence type="ECO:0000256" key="8">
    <source>
        <dbReference type="ARBA" id="ARBA00022833"/>
    </source>
</evidence>
<evidence type="ECO:0000256" key="1">
    <source>
        <dbReference type="ARBA" id="ARBA00001947"/>
    </source>
</evidence>
<dbReference type="Pfam" id="PF20774">
    <property type="entry name" value="InhA-like_VEG"/>
    <property type="match status" value="1"/>
</dbReference>
<dbReference type="PIRSF" id="PIRSF007519">
    <property type="entry name" value="Protease_InhA"/>
    <property type="match status" value="1"/>
</dbReference>
<dbReference type="GO" id="GO:0008237">
    <property type="term" value="F:metallopeptidase activity"/>
    <property type="evidence" value="ECO:0007669"/>
    <property type="project" value="UniProtKB-KW"/>
</dbReference>
<dbReference type="Pfam" id="PF05547">
    <property type="entry name" value="Peptidase_M6"/>
    <property type="match status" value="1"/>
</dbReference>
<name>A0A2T4PWX3_9STAP</name>
<dbReference type="InterPro" id="IPR012300">
    <property type="entry name" value="Pept_M6_InhA"/>
</dbReference>
<evidence type="ECO:0000256" key="6">
    <source>
        <dbReference type="ARBA" id="ARBA00022729"/>
    </source>
</evidence>
<evidence type="ECO:0000256" key="5">
    <source>
        <dbReference type="ARBA" id="ARBA00022723"/>
    </source>
</evidence>
<keyword evidence="5" id="KW-0479">Metal-binding</keyword>
<dbReference type="NCBIfam" id="TIGR03296">
    <property type="entry name" value="M6dom_TIGR03296"/>
    <property type="match status" value="1"/>
</dbReference>
<dbReference type="Gene3D" id="2.60.120.260">
    <property type="entry name" value="Galactose-binding domain-like"/>
    <property type="match status" value="1"/>
</dbReference>
<dbReference type="GO" id="GO:0046872">
    <property type="term" value="F:metal ion binding"/>
    <property type="evidence" value="ECO:0007669"/>
    <property type="project" value="UniProtKB-KW"/>
</dbReference>
<evidence type="ECO:0000256" key="7">
    <source>
        <dbReference type="ARBA" id="ARBA00022801"/>
    </source>
</evidence>
<dbReference type="SUPFAM" id="SSF55486">
    <property type="entry name" value="Metalloproteases ('zincins'), catalytic domain"/>
    <property type="match status" value="1"/>
</dbReference>
<evidence type="ECO:0000256" key="9">
    <source>
        <dbReference type="ARBA" id="ARBA00023049"/>
    </source>
</evidence>
<keyword evidence="3" id="KW-0964">Secreted</keyword>
<organism evidence="14 15">
    <name type="scientific">Mammaliicoccus vitulinus</name>
    <dbReference type="NCBI Taxonomy" id="71237"/>
    <lineage>
        <taxon>Bacteria</taxon>
        <taxon>Bacillati</taxon>
        <taxon>Bacillota</taxon>
        <taxon>Bacilli</taxon>
        <taxon>Bacillales</taxon>
        <taxon>Staphylococcaceae</taxon>
        <taxon>Mammaliicoccus</taxon>
    </lineage>
</organism>
<evidence type="ECO:0000259" key="12">
    <source>
        <dbReference type="Pfam" id="PF05547"/>
    </source>
</evidence>
<keyword evidence="8" id="KW-0862">Zinc</keyword>
<feature type="chain" id="PRO_5039090598" evidence="11">
    <location>
        <begin position="24"/>
        <end position="782"/>
    </location>
</feature>
<keyword evidence="4 14" id="KW-0645">Protease</keyword>